<sequence length="67" mass="7540">MSLLVSVFLALVAAAIGAVVTYLYLDREGHEDKKVKYSIMVFLIVLLVILFAMYENIVSAWVNNLFT</sequence>
<feature type="transmembrane region" description="Helical" evidence="1">
    <location>
        <begin position="37"/>
        <end position="54"/>
    </location>
</feature>
<accession>A0A0Q0VU72</accession>
<dbReference type="AlphaFoldDB" id="A0A0Q0VU72"/>
<reference evidence="2 3" key="1">
    <citation type="submission" date="2015-09" db="EMBL/GenBank/DDBJ databases">
        <title>Heavy metals and arsenic resistance mechanisms in polyextremophilic archaea of the family Ferroplasmaceae.</title>
        <authorList>
            <person name="Bulaev A.G."/>
            <person name="Kanygina A.V."/>
        </authorList>
    </citation>
    <scope>NUCLEOTIDE SEQUENCE [LARGE SCALE GENOMIC DNA]</scope>
    <source>
        <strain evidence="2 3">BH2</strain>
    </source>
</reference>
<feature type="transmembrane region" description="Helical" evidence="1">
    <location>
        <begin position="6"/>
        <end position="25"/>
    </location>
</feature>
<keyword evidence="1" id="KW-1133">Transmembrane helix</keyword>
<dbReference type="EMBL" id="LKBH01000181">
    <property type="protein sequence ID" value="KQB35160.1"/>
    <property type="molecule type" value="Genomic_DNA"/>
</dbReference>
<protein>
    <submittedName>
        <fullName evidence="2">Uncharacterized protein</fullName>
    </submittedName>
</protein>
<evidence type="ECO:0000313" key="2">
    <source>
        <dbReference type="EMBL" id="KQB35160.1"/>
    </source>
</evidence>
<proteinExistence type="predicted"/>
<name>A0A0Q0VU72_9ARCH</name>
<gene>
    <name evidence="2" type="ORF">AOG55_07640</name>
</gene>
<dbReference type="InParanoid" id="A0A0Q0VU72"/>
<keyword evidence="3" id="KW-1185">Reference proteome</keyword>
<evidence type="ECO:0000256" key="1">
    <source>
        <dbReference type="SAM" id="Phobius"/>
    </source>
</evidence>
<keyword evidence="1" id="KW-0812">Transmembrane</keyword>
<comment type="caution">
    <text evidence="2">The sequence shown here is derived from an EMBL/GenBank/DDBJ whole genome shotgun (WGS) entry which is preliminary data.</text>
</comment>
<keyword evidence="1" id="KW-0472">Membrane</keyword>
<organism evidence="2 3">
    <name type="scientific">Acidiplasma cupricumulans</name>
    <dbReference type="NCBI Taxonomy" id="312540"/>
    <lineage>
        <taxon>Archaea</taxon>
        <taxon>Methanobacteriati</taxon>
        <taxon>Thermoplasmatota</taxon>
        <taxon>Thermoplasmata</taxon>
        <taxon>Thermoplasmatales</taxon>
        <taxon>Ferroplasmaceae</taxon>
        <taxon>Acidiplasma</taxon>
    </lineage>
</organism>
<dbReference type="Proteomes" id="UP000050301">
    <property type="component" value="Unassembled WGS sequence"/>
</dbReference>
<evidence type="ECO:0000313" key="3">
    <source>
        <dbReference type="Proteomes" id="UP000050301"/>
    </source>
</evidence>